<evidence type="ECO:0000313" key="2">
    <source>
        <dbReference type="EMBL" id="MDQ0208875.1"/>
    </source>
</evidence>
<protein>
    <submittedName>
        <fullName evidence="2">Uncharacterized protein</fullName>
    </submittedName>
</protein>
<feature type="coiled-coil region" evidence="1">
    <location>
        <begin position="31"/>
        <end position="65"/>
    </location>
</feature>
<dbReference type="EMBL" id="JAUSUA010000007">
    <property type="protein sequence ID" value="MDQ0208875.1"/>
    <property type="molecule type" value="Genomic_DNA"/>
</dbReference>
<dbReference type="RefSeq" id="WP_306985290.1">
    <property type="nucleotide sequence ID" value="NZ_JAUSUA010000007.1"/>
</dbReference>
<evidence type="ECO:0000256" key="1">
    <source>
        <dbReference type="SAM" id="Coils"/>
    </source>
</evidence>
<accession>A0ABT9YN18</accession>
<keyword evidence="3" id="KW-1185">Reference proteome</keyword>
<organism evidence="2 3">
    <name type="scientific">Alkalicoccobacillus murimartini</name>
    <dbReference type="NCBI Taxonomy" id="171685"/>
    <lineage>
        <taxon>Bacteria</taxon>
        <taxon>Bacillati</taxon>
        <taxon>Bacillota</taxon>
        <taxon>Bacilli</taxon>
        <taxon>Bacillales</taxon>
        <taxon>Bacillaceae</taxon>
        <taxon>Alkalicoccobacillus</taxon>
    </lineage>
</organism>
<reference evidence="2 3" key="1">
    <citation type="submission" date="2023-07" db="EMBL/GenBank/DDBJ databases">
        <title>Genomic Encyclopedia of Type Strains, Phase IV (KMG-IV): sequencing the most valuable type-strain genomes for metagenomic binning, comparative biology and taxonomic classification.</title>
        <authorList>
            <person name="Goeker M."/>
        </authorList>
    </citation>
    <scope>NUCLEOTIDE SEQUENCE [LARGE SCALE GENOMIC DNA]</scope>
    <source>
        <strain evidence="2 3">DSM 19154</strain>
    </source>
</reference>
<evidence type="ECO:0000313" key="3">
    <source>
        <dbReference type="Proteomes" id="UP001225034"/>
    </source>
</evidence>
<proteinExistence type="predicted"/>
<keyword evidence="1" id="KW-0175">Coiled coil</keyword>
<sequence length="65" mass="7411">MEQQKQDKDQALAEKVHQEMVMTLGSKEAELISTRAALSVAQQEINDLRAQLRDKDEKKETGKNK</sequence>
<dbReference type="Proteomes" id="UP001225034">
    <property type="component" value="Unassembled WGS sequence"/>
</dbReference>
<comment type="caution">
    <text evidence="2">The sequence shown here is derived from an EMBL/GenBank/DDBJ whole genome shotgun (WGS) entry which is preliminary data.</text>
</comment>
<gene>
    <name evidence="2" type="ORF">J2S05_003699</name>
</gene>
<name>A0ABT9YN18_9BACI</name>